<evidence type="ECO:0000259" key="1">
    <source>
        <dbReference type="PROSITE" id="PS50112"/>
    </source>
</evidence>
<dbReference type="SUPFAM" id="SSF141868">
    <property type="entry name" value="EAL domain-like"/>
    <property type="match status" value="1"/>
</dbReference>
<dbReference type="Gene3D" id="3.30.450.20">
    <property type="entry name" value="PAS domain"/>
    <property type="match status" value="2"/>
</dbReference>
<dbReference type="InterPro" id="IPR052155">
    <property type="entry name" value="Biofilm_reg_signaling"/>
</dbReference>
<name>A0A7X0J9Y0_9SPHN</name>
<dbReference type="InterPro" id="IPR013656">
    <property type="entry name" value="PAS_4"/>
</dbReference>
<dbReference type="InterPro" id="IPR035919">
    <property type="entry name" value="EAL_sf"/>
</dbReference>
<dbReference type="InterPro" id="IPR003018">
    <property type="entry name" value="GAF"/>
</dbReference>
<dbReference type="SUPFAM" id="SSF55073">
    <property type="entry name" value="Nucleotide cyclase"/>
    <property type="match status" value="1"/>
</dbReference>
<dbReference type="AlphaFoldDB" id="A0A7X0J9Y0"/>
<dbReference type="InterPro" id="IPR001633">
    <property type="entry name" value="EAL_dom"/>
</dbReference>
<proteinExistence type="predicted"/>
<dbReference type="CDD" id="cd00130">
    <property type="entry name" value="PAS"/>
    <property type="match status" value="2"/>
</dbReference>
<dbReference type="PROSITE" id="PS50113">
    <property type="entry name" value="PAC"/>
    <property type="match status" value="1"/>
</dbReference>
<evidence type="ECO:0000313" key="5">
    <source>
        <dbReference type="EMBL" id="MBB6503364.1"/>
    </source>
</evidence>
<dbReference type="PROSITE" id="PS50883">
    <property type="entry name" value="EAL"/>
    <property type="match status" value="1"/>
</dbReference>
<dbReference type="SMART" id="SM00267">
    <property type="entry name" value="GGDEF"/>
    <property type="match status" value="1"/>
</dbReference>
<reference evidence="5 6" key="1">
    <citation type="submission" date="2020-08" db="EMBL/GenBank/DDBJ databases">
        <title>The Agave Microbiome: Exploring the role of microbial communities in plant adaptations to desert environments.</title>
        <authorList>
            <person name="Partida-Martinez L.P."/>
        </authorList>
    </citation>
    <scope>NUCLEOTIDE SEQUENCE [LARGE SCALE GENOMIC DNA]</scope>
    <source>
        <strain evidence="5 6">AS3.13</strain>
    </source>
</reference>
<dbReference type="Pfam" id="PF00563">
    <property type="entry name" value="EAL"/>
    <property type="match status" value="1"/>
</dbReference>
<dbReference type="InterPro" id="IPR000014">
    <property type="entry name" value="PAS"/>
</dbReference>
<dbReference type="Gene3D" id="3.30.450.40">
    <property type="match status" value="1"/>
</dbReference>
<dbReference type="SMART" id="SM00065">
    <property type="entry name" value="GAF"/>
    <property type="match status" value="1"/>
</dbReference>
<feature type="domain" description="PAS" evidence="1">
    <location>
        <begin position="258"/>
        <end position="337"/>
    </location>
</feature>
<dbReference type="SUPFAM" id="SSF55785">
    <property type="entry name" value="PYP-like sensor domain (PAS domain)"/>
    <property type="match status" value="2"/>
</dbReference>
<dbReference type="SMART" id="SM00091">
    <property type="entry name" value="PAS"/>
    <property type="match status" value="2"/>
</dbReference>
<dbReference type="CDD" id="cd01948">
    <property type="entry name" value="EAL"/>
    <property type="match status" value="1"/>
</dbReference>
<gene>
    <name evidence="5" type="ORF">F4693_000313</name>
</gene>
<feature type="domain" description="GGDEF" evidence="4">
    <location>
        <begin position="412"/>
        <end position="545"/>
    </location>
</feature>
<dbReference type="PROSITE" id="PS50887">
    <property type="entry name" value="GGDEF"/>
    <property type="match status" value="1"/>
</dbReference>
<dbReference type="Pfam" id="PF08448">
    <property type="entry name" value="PAS_4"/>
    <property type="match status" value="1"/>
</dbReference>
<feature type="domain" description="PAS" evidence="1">
    <location>
        <begin position="144"/>
        <end position="184"/>
    </location>
</feature>
<dbReference type="PANTHER" id="PTHR44757:SF2">
    <property type="entry name" value="BIOFILM ARCHITECTURE MAINTENANCE PROTEIN MBAA"/>
    <property type="match status" value="1"/>
</dbReference>
<evidence type="ECO:0000259" key="4">
    <source>
        <dbReference type="PROSITE" id="PS50887"/>
    </source>
</evidence>
<evidence type="ECO:0000259" key="2">
    <source>
        <dbReference type="PROSITE" id="PS50113"/>
    </source>
</evidence>
<accession>A0A7X0J9Y0</accession>
<dbReference type="EMBL" id="JACHBT010000001">
    <property type="protein sequence ID" value="MBB6503364.1"/>
    <property type="molecule type" value="Genomic_DNA"/>
</dbReference>
<dbReference type="RefSeq" id="WP_184503856.1">
    <property type="nucleotide sequence ID" value="NZ_JACHBT010000001.1"/>
</dbReference>
<feature type="domain" description="PAC" evidence="2">
    <location>
        <begin position="332"/>
        <end position="384"/>
    </location>
</feature>
<dbReference type="Gene3D" id="3.20.20.450">
    <property type="entry name" value="EAL domain"/>
    <property type="match status" value="1"/>
</dbReference>
<dbReference type="Pfam" id="PF01590">
    <property type="entry name" value="GAF"/>
    <property type="match status" value="1"/>
</dbReference>
<dbReference type="Pfam" id="PF13426">
    <property type="entry name" value="PAS_9"/>
    <property type="match status" value="1"/>
</dbReference>
<dbReference type="InterPro" id="IPR029016">
    <property type="entry name" value="GAF-like_dom_sf"/>
</dbReference>
<dbReference type="Gene3D" id="3.30.70.270">
    <property type="match status" value="1"/>
</dbReference>
<evidence type="ECO:0000259" key="3">
    <source>
        <dbReference type="PROSITE" id="PS50883"/>
    </source>
</evidence>
<dbReference type="InterPro" id="IPR000700">
    <property type="entry name" value="PAS-assoc_C"/>
</dbReference>
<feature type="domain" description="EAL" evidence="3">
    <location>
        <begin position="554"/>
        <end position="804"/>
    </location>
</feature>
<dbReference type="PROSITE" id="PS50112">
    <property type="entry name" value="PAS"/>
    <property type="match status" value="2"/>
</dbReference>
<dbReference type="InterPro" id="IPR035965">
    <property type="entry name" value="PAS-like_dom_sf"/>
</dbReference>
<dbReference type="NCBIfam" id="TIGR00229">
    <property type="entry name" value="sensory_box"/>
    <property type="match status" value="2"/>
</dbReference>
<organism evidence="5 6">
    <name type="scientific">Sphingomonas endophytica</name>
    <dbReference type="NCBI Taxonomy" id="869719"/>
    <lineage>
        <taxon>Bacteria</taxon>
        <taxon>Pseudomonadati</taxon>
        <taxon>Pseudomonadota</taxon>
        <taxon>Alphaproteobacteria</taxon>
        <taxon>Sphingomonadales</taxon>
        <taxon>Sphingomonadaceae</taxon>
        <taxon>Sphingomonas</taxon>
    </lineage>
</organism>
<dbReference type="InterPro" id="IPR000160">
    <property type="entry name" value="GGDEF_dom"/>
</dbReference>
<sequence>MFDQITRVAALALGAHHSAVTLIDDRRAWFKSRHALSIGEIGRDESFCTHTLSSRDLLVVPDLTADPRFENHPMVRGDLGLRFYAGAPLVSADGHHLGALCVLDTRRRAGLSVGERQILRGLAATTVQLIETRRLRTIGVIATQVFDHALDAVIFTAEDGTIVFANGPAATLVGLPHADLPGRSITTLFPAWAEMVRLLAGGARDVSAANPEARHASGRMIPVRATLGRVGVADRLGYATIVQDASAQRALERESRAAQDLLETVIEQLPAMLFVKDSVTGQYLLVNRAGEVMSGVPRERLIGRTATQLYSELGAAYEEQDQDALAHPGEARTFENEFIRPDGERITLRTTRIVLDGPARDAQYVVGLSEDVSEERRAKAEILRLAHFDALTGLVNRRSYLDRLDELLASGTALALLAVDLDRFRSVNDLFGHVTGDFVLAAVGERLRALAGPLDVVARVGGDEFVLLVVGDDPVRRAQAIAAAAVTALSRPIAAPIGTAHLGASIGIVLAPDHAAETAALRHCGDLALYDAKARGRGAISVYDPAMDAAARDRRALEVDLRAAIERGEIGLLYQPVLTVDSGSIGSAEALARWTHPTRGPIKPDLFIAIAEESGLIVPLGRMLLRQACFDAATWPKHLSVAVNLSPVQFHAGDVQDTVVAALADSGLSPHRLKLEVTENVVIHDVERTFVALERLRAAGIKILMDDFGTGYSSLGYFRRFPFDEVKIDQSFVHELETSPAATAIIRAIVGLGEALGMAIVAEGVETCAQRDALVLAGCTHLQGYLFSRPVSSASIAALEASGLFDRVVL</sequence>
<dbReference type="InterPro" id="IPR043128">
    <property type="entry name" value="Rev_trsase/Diguanyl_cyclase"/>
</dbReference>
<dbReference type="InterPro" id="IPR029787">
    <property type="entry name" value="Nucleotide_cyclase"/>
</dbReference>
<dbReference type="PANTHER" id="PTHR44757">
    <property type="entry name" value="DIGUANYLATE CYCLASE DGCP"/>
    <property type="match status" value="1"/>
</dbReference>
<protein>
    <submittedName>
        <fullName evidence="5">Diguanylate cyclase (GGDEF)-like protein/PAS domain S-box-containing protein</fullName>
    </submittedName>
</protein>
<dbReference type="Proteomes" id="UP000522313">
    <property type="component" value="Unassembled WGS sequence"/>
</dbReference>
<dbReference type="SMART" id="SM00052">
    <property type="entry name" value="EAL"/>
    <property type="match status" value="1"/>
</dbReference>
<dbReference type="SUPFAM" id="SSF55781">
    <property type="entry name" value="GAF domain-like"/>
    <property type="match status" value="1"/>
</dbReference>
<dbReference type="CDD" id="cd01949">
    <property type="entry name" value="GGDEF"/>
    <property type="match status" value="1"/>
</dbReference>
<evidence type="ECO:0000313" key="6">
    <source>
        <dbReference type="Proteomes" id="UP000522313"/>
    </source>
</evidence>
<comment type="caution">
    <text evidence="5">The sequence shown here is derived from an EMBL/GenBank/DDBJ whole genome shotgun (WGS) entry which is preliminary data.</text>
</comment>
<reference evidence="5 6" key="2">
    <citation type="submission" date="2020-08" db="EMBL/GenBank/DDBJ databases">
        <authorList>
            <person name="Partida-Martinez L."/>
            <person name="Huntemann M."/>
            <person name="Clum A."/>
            <person name="Wang J."/>
            <person name="Palaniappan K."/>
            <person name="Ritter S."/>
            <person name="Chen I.-M."/>
            <person name="Stamatis D."/>
            <person name="Reddy T."/>
            <person name="O'Malley R."/>
            <person name="Daum C."/>
            <person name="Shapiro N."/>
            <person name="Ivanova N."/>
            <person name="Kyrpides N."/>
            <person name="Woyke T."/>
        </authorList>
    </citation>
    <scope>NUCLEOTIDE SEQUENCE [LARGE SCALE GENOMIC DNA]</scope>
    <source>
        <strain evidence="5 6">AS3.13</strain>
    </source>
</reference>
<dbReference type="Pfam" id="PF00990">
    <property type="entry name" value="GGDEF"/>
    <property type="match status" value="1"/>
</dbReference>
<dbReference type="NCBIfam" id="TIGR00254">
    <property type="entry name" value="GGDEF"/>
    <property type="match status" value="1"/>
</dbReference>